<feature type="region of interest" description="Disordered" evidence="1">
    <location>
        <begin position="1"/>
        <end position="37"/>
    </location>
</feature>
<keyword evidence="3" id="KW-1185">Reference proteome</keyword>
<dbReference type="EMBL" id="GL883133">
    <property type="protein sequence ID" value="EGG02033.1"/>
    <property type="molecule type" value="Genomic_DNA"/>
</dbReference>
<organism evidence="3">
    <name type="scientific">Melampsora larici-populina (strain 98AG31 / pathotype 3-4-7)</name>
    <name type="common">Poplar leaf rust fungus</name>
    <dbReference type="NCBI Taxonomy" id="747676"/>
    <lineage>
        <taxon>Eukaryota</taxon>
        <taxon>Fungi</taxon>
        <taxon>Dikarya</taxon>
        <taxon>Basidiomycota</taxon>
        <taxon>Pucciniomycotina</taxon>
        <taxon>Pucciniomycetes</taxon>
        <taxon>Pucciniales</taxon>
        <taxon>Melampsoraceae</taxon>
        <taxon>Melampsora</taxon>
    </lineage>
</organism>
<reference evidence="3" key="1">
    <citation type="journal article" date="2011" name="Proc. Natl. Acad. Sci. U.S.A.">
        <title>Obligate biotrophy features unraveled by the genomic analysis of rust fungi.</title>
        <authorList>
            <person name="Duplessis S."/>
            <person name="Cuomo C.A."/>
            <person name="Lin Y.-C."/>
            <person name="Aerts A."/>
            <person name="Tisserant E."/>
            <person name="Veneault-Fourrey C."/>
            <person name="Joly D.L."/>
            <person name="Hacquard S."/>
            <person name="Amselem J."/>
            <person name="Cantarel B.L."/>
            <person name="Chiu R."/>
            <person name="Coutinho P.M."/>
            <person name="Feau N."/>
            <person name="Field M."/>
            <person name="Frey P."/>
            <person name="Gelhaye E."/>
            <person name="Goldberg J."/>
            <person name="Grabherr M.G."/>
            <person name="Kodira C.D."/>
            <person name="Kohler A."/>
            <person name="Kuees U."/>
            <person name="Lindquist E.A."/>
            <person name="Lucas S.M."/>
            <person name="Mago R."/>
            <person name="Mauceli E."/>
            <person name="Morin E."/>
            <person name="Murat C."/>
            <person name="Pangilinan J.L."/>
            <person name="Park R."/>
            <person name="Pearson M."/>
            <person name="Quesneville H."/>
            <person name="Rouhier N."/>
            <person name="Sakthikumar S."/>
            <person name="Salamov A.A."/>
            <person name="Schmutz J."/>
            <person name="Selles B."/>
            <person name="Shapiro H."/>
            <person name="Tanguay P."/>
            <person name="Tuskan G.A."/>
            <person name="Henrissat B."/>
            <person name="Van de Peer Y."/>
            <person name="Rouze P."/>
            <person name="Ellis J.G."/>
            <person name="Dodds P.N."/>
            <person name="Schein J.E."/>
            <person name="Zhong S."/>
            <person name="Hamelin R.C."/>
            <person name="Grigoriev I.V."/>
            <person name="Szabo L.J."/>
            <person name="Martin F."/>
        </authorList>
    </citation>
    <scope>NUCLEOTIDE SEQUENCE [LARGE SCALE GENOMIC DNA]</scope>
    <source>
        <strain evidence="3">98AG31 / pathotype 3-4-7</strain>
    </source>
</reference>
<dbReference type="VEuPathDB" id="FungiDB:MELLADRAFT_110392"/>
<dbReference type="AlphaFoldDB" id="F4RZN6"/>
<dbReference type="GeneID" id="18924065"/>
<name>F4RZN6_MELLP</name>
<gene>
    <name evidence="2" type="ORF">MELLADRAFT_110392</name>
</gene>
<dbReference type="HOGENOM" id="CLU_927741_0_0_1"/>
<evidence type="ECO:0000313" key="2">
    <source>
        <dbReference type="EMBL" id="EGG02033.1"/>
    </source>
</evidence>
<dbReference type="KEGG" id="mlr:MELLADRAFT_110392"/>
<sequence>MFAKDIDSRVKFSNPQTPTLEDHRIEPSQACQHQDDRSLLPIARTGSHRASAQTTPFGQPPSWKEMVSNEHPQTQDYGTDDGLIIFANPLPVPTKKVFEMMANYCTLDAEYRAFALSQSEVFGKNNRHLAGATTQSLTLMEILRLQTKMDLLTGQVATLSLMGVINSMALKLLFSPLLDSYTALETTPEGYLPNLLFNTLKLLVGIHDPKTKELVTIPVPTIKNLVQRVAVRCGEAKDNAQVEEVWAKTDHAMRARIAYLLILDEDCQLFDGKTWFKTLKAEKIARNKGLDLPSEADIIA</sequence>
<accession>F4RZN6</accession>
<proteinExistence type="predicted"/>
<feature type="compositionally biased region" description="Basic and acidic residues" evidence="1">
    <location>
        <begin position="1"/>
        <end position="10"/>
    </location>
</feature>
<dbReference type="Proteomes" id="UP000001072">
    <property type="component" value="Unassembled WGS sequence"/>
</dbReference>
<protein>
    <submittedName>
        <fullName evidence="2">Uncharacterized protein</fullName>
    </submittedName>
</protein>
<evidence type="ECO:0000313" key="3">
    <source>
        <dbReference type="Proteomes" id="UP000001072"/>
    </source>
</evidence>
<dbReference type="InParanoid" id="F4RZN6"/>
<evidence type="ECO:0000256" key="1">
    <source>
        <dbReference type="SAM" id="MobiDB-lite"/>
    </source>
</evidence>
<dbReference type="RefSeq" id="XP_007414570.1">
    <property type="nucleotide sequence ID" value="XM_007414508.1"/>
</dbReference>